<sequence>MFKPMLTGIYILPHGSHVLQQTRIIFELIQDIIKTNTNVPPPGGHVFQSIGTIFERVQDIIGKNLLTKFYKDRTINVASRVFTRKTAPPPGGHGILTKFHDDWTKDNKCFYQVEDEDWTINVAVRVFTRKKFPPSGGHVFQSTGAIFESHRISLGQISEIIVASRVLTRIKRYNTATLEDTCKQEEFNVTVSNKFQWHKVKEAYWAISRRPSRNGYQQRRFRKMNNKKKKSNCQQQQNKSSKSDRTKRYENAENRSEEAATQNRTNDISITKIMEGKSTRPERPMMKGNRRDTVSYKRSAKCCALAKEEIHPAI</sequence>
<organism evidence="2 3">
    <name type="scientific">Dreissena polymorpha</name>
    <name type="common">Zebra mussel</name>
    <name type="synonym">Mytilus polymorpha</name>
    <dbReference type="NCBI Taxonomy" id="45954"/>
    <lineage>
        <taxon>Eukaryota</taxon>
        <taxon>Metazoa</taxon>
        <taxon>Spiralia</taxon>
        <taxon>Lophotrochozoa</taxon>
        <taxon>Mollusca</taxon>
        <taxon>Bivalvia</taxon>
        <taxon>Autobranchia</taxon>
        <taxon>Heteroconchia</taxon>
        <taxon>Euheterodonta</taxon>
        <taxon>Imparidentia</taxon>
        <taxon>Neoheterodontei</taxon>
        <taxon>Myida</taxon>
        <taxon>Dreissenoidea</taxon>
        <taxon>Dreissenidae</taxon>
        <taxon>Dreissena</taxon>
    </lineage>
</organism>
<reference evidence="2" key="1">
    <citation type="journal article" date="2019" name="bioRxiv">
        <title>The Genome of the Zebra Mussel, Dreissena polymorpha: A Resource for Invasive Species Research.</title>
        <authorList>
            <person name="McCartney M.A."/>
            <person name="Auch B."/>
            <person name="Kono T."/>
            <person name="Mallez S."/>
            <person name="Zhang Y."/>
            <person name="Obille A."/>
            <person name="Becker A."/>
            <person name="Abrahante J.E."/>
            <person name="Garbe J."/>
            <person name="Badalamenti J.P."/>
            <person name="Herman A."/>
            <person name="Mangelson H."/>
            <person name="Liachko I."/>
            <person name="Sullivan S."/>
            <person name="Sone E.D."/>
            <person name="Koren S."/>
            <person name="Silverstein K.A.T."/>
            <person name="Beckman K.B."/>
            <person name="Gohl D.M."/>
        </authorList>
    </citation>
    <scope>NUCLEOTIDE SEQUENCE</scope>
    <source>
        <strain evidence="2">Duluth1</strain>
        <tissue evidence="2">Whole animal</tissue>
    </source>
</reference>
<gene>
    <name evidence="2" type="ORF">DPMN_049094</name>
</gene>
<proteinExistence type="predicted"/>
<feature type="compositionally biased region" description="Basic residues" evidence="1">
    <location>
        <begin position="222"/>
        <end position="231"/>
    </location>
</feature>
<keyword evidence="3" id="KW-1185">Reference proteome</keyword>
<comment type="caution">
    <text evidence="2">The sequence shown here is derived from an EMBL/GenBank/DDBJ whole genome shotgun (WGS) entry which is preliminary data.</text>
</comment>
<feature type="compositionally biased region" description="Basic and acidic residues" evidence="1">
    <location>
        <begin position="241"/>
        <end position="258"/>
    </location>
</feature>
<evidence type="ECO:0000256" key="1">
    <source>
        <dbReference type="SAM" id="MobiDB-lite"/>
    </source>
</evidence>
<name>A0A9D4DEK9_DREPO</name>
<feature type="compositionally biased region" description="Polar residues" evidence="1">
    <location>
        <begin position="259"/>
        <end position="269"/>
    </location>
</feature>
<dbReference type="EMBL" id="JAIWYP010000011">
    <property type="protein sequence ID" value="KAH3742353.1"/>
    <property type="molecule type" value="Genomic_DNA"/>
</dbReference>
<evidence type="ECO:0000313" key="2">
    <source>
        <dbReference type="EMBL" id="KAH3742353.1"/>
    </source>
</evidence>
<feature type="compositionally biased region" description="Basic and acidic residues" evidence="1">
    <location>
        <begin position="274"/>
        <end position="294"/>
    </location>
</feature>
<reference evidence="2" key="2">
    <citation type="submission" date="2020-11" db="EMBL/GenBank/DDBJ databases">
        <authorList>
            <person name="McCartney M.A."/>
            <person name="Auch B."/>
            <person name="Kono T."/>
            <person name="Mallez S."/>
            <person name="Becker A."/>
            <person name="Gohl D.M."/>
            <person name="Silverstein K.A.T."/>
            <person name="Koren S."/>
            <person name="Bechman K.B."/>
            <person name="Herman A."/>
            <person name="Abrahante J.E."/>
            <person name="Garbe J."/>
        </authorList>
    </citation>
    <scope>NUCLEOTIDE SEQUENCE</scope>
    <source>
        <strain evidence="2">Duluth1</strain>
        <tissue evidence="2">Whole animal</tissue>
    </source>
</reference>
<dbReference type="AlphaFoldDB" id="A0A9D4DEK9"/>
<protein>
    <submittedName>
        <fullName evidence="2">Uncharacterized protein</fullName>
    </submittedName>
</protein>
<dbReference type="Proteomes" id="UP000828390">
    <property type="component" value="Unassembled WGS sequence"/>
</dbReference>
<evidence type="ECO:0000313" key="3">
    <source>
        <dbReference type="Proteomes" id="UP000828390"/>
    </source>
</evidence>
<accession>A0A9D4DEK9</accession>
<feature type="region of interest" description="Disordered" evidence="1">
    <location>
        <begin position="222"/>
        <end position="294"/>
    </location>
</feature>